<dbReference type="Proteomes" id="UP000076066">
    <property type="component" value="Chromosome"/>
</dbReference>
<dbReference type="GeneID" id="53316843"/>
<sequence length="225" mass="24662">MQQLPLPLEHRPALGREDFLVSSHNAEAVAWIDRWPDWPTVAVILYGPGGCGKSHLAHVFSACADAPVVQGETNLVLDPPVLLAGHRALVIDDADAGLDQVSFFHLFNSAREAGCSLLLTASAPPSVWGLTLPDLRSRLNTAPTACISDPDDTAMAAVLIKMFSDRQLRIGTDVLDYLVRHMERSFEAARTLVQNADRISLAEQRPITLPLVRRLLQQDERMEAS</sequence>
<reference evidence="2 3" key="1">
    <citation type="submission" date="2016-02" db="EMBL/GenBank/DDBJ databases">
        <title>Complete Genome of H5569, the type strain of the newly described species Haematospirillium jordaniae.</title>
        <authorList>
            <person name="Nicholson A.C."/>
            <person name="Humrighouse B.W."/>
            <person name="Loparov V."/>
            <person name="McQuiston J.R."/>
        </authorList>
    </citation>
    <scope>NUCLEOTIDE SEQUENCE [LARGE SCALE GENOMIC DNA]</scope>
    <source>
        <strain evidence="2 3">H5569</strain>
    </source>
</reference>
<dbReference type="RefSeq" id="WP_066135024.1">
    <property type="nucleotide sequence ID" value="NZ_CP014525.1"/>
</dbReference>
<dbReference type="GO" id="GO:0003688">
    <property type="term" value="F:DNA replication origin binding"/>
    <property type="evidence" value="ECO:0007669"/>
    <property type="project" value="TreeGrafter"/>
</dbReference>
<keyword evidence="3" id="KW-1185">Reference proteome</keyword>
<dbReference type="GO" id="GO:0006270">
    <property type="term" value="P:DNA replication initiation"/>
    <property type="evidence" value="ECO:0007669"/>
    <property type="project" value="TreeGrafter"/>
</dbReference>
<dbReference type="SUPFAM" id="SSF52540">
    <property type="entry name" value="P-loop containing nucleoside triphosphate hydrolases"/>
    <property type="match status" value="1"/>
</dbReference>
<dbReference type="OrthoDB" id="7390113at2"/>
<dbReference type="EMBL" id="CP014525">
    <property type="protein sequence ID" value="AMW34919.1"/>
    <property type="molecule type" value="Genomic_DNA"/>
</dbReference>
<dbReference type="STRING" id="1549855.AY555_06700"/>
<evidence type="ECO:0000313" key="2">
    <source>
        <dbReference type="EMBL" id="AMW34919.1"/>
    </source>
</evidence>
<dbReference type="PANTHER" id="PTHR30050:SF5">
    <property type="entry name" value="DNAA REGULATORY INACTIVATOR HDA"/>
    <property type="match status" value="1"/>
</dbReference>
<dbReference type="GO" id="GO:0005886">
    <property type="term" value="C:plasma membrane"/>
    <property type="evidence" value="ECO:0007669"/>
    <property type="project" value="TreeGrafter"/>
</dbReference>
<evidence type="ECO:0000259" key="1">
    <source>
        <dbReference type="Pfam" id="PF22688"/>
    </source>
</evidence>
<dbReference type="Gene3D" id="1.10.8.60">
    <property type="match status" value="1"/>
</dbReference>
<dbReference type="InterPro" id="IPR055199">
    <property type="entry name" value="Hda_lid"/>
</dbReference>
<dbReference type="AlphaFoldDB" id="A0A143DEB2"/>
<dbReference type="Gene3D" id="3.40.50.300">
    <property type="entry name" value="P-loop containing nucleotide triphosphate hydrolases"/>
    <property type="match status" value="1"/>
</dbReference>
<evidence type="ECO:0000313" key="3">
    <source>
        <dbReference type="Proteomes" id="UP000076066"/>
    </source>
</evidence>
<accession>A0A143DEB2</accession>
<gene>
    <name evidence="2" type="ORF">AY555_06700</name>
</gene>
<protein>
    <submittedName>
        <fullName evidence="2">DNA replication protein</fullName>
    </submittedName>
</protein>
<proteinExistence type="predicted"/>
<organism evidence="2 3">
    <name type="scientific">Haematospirillum jordaniae</name>
    <dbReference type="NCBI Taxonomy" id="1549855"/>
    <lineage>
        <taxon>Bacteria</taxon>
        <taxon>Pseudomonadati</taxon>
        <taxon>Pseudomonadota</taxon>
        <taxon>Alphaproteobacteria</taxon>
        <taxon>Rhodospirillales</taxon>
        <taxon>Novispirillaceae</taxon>
        <taxon>Haematospirillum</taxon>
    </lineage>
</organism>
<feature type="domain" description="Hda lid" evidence="1">
    <location>
        <begin position="155"/>
        <end position="216"/>
    </location>
</feature>
<dbReference type="KEGG" id="hjo:AY555_06700"/>
<name>A0A143DEB2_9PROT</name>
<dbReference type="Pfam" id="PF22688">
    <property type="entry name" value="Hda_lid"/>
    <property type="match status" value="1"/>
</dbReference>
<dbReference type="InterPro" id="IPR027417">
    <property type="entry name" value="P-loop_NTPase"/>
</dbReference>
<dbReference type="PANTHER" id="PTHR30050">
    <property type="entry name" value="CHROMOSOMAL REPLICATION INITIATOR PROTEIN DNAA"/>
    <property type="match status" value="1"/>
</dbReference>